<accession>A0A7G8BCV2</accession>
<dbReference type="EMBL" id="CP060394">
    <property type="protein sequence ID" value="QNI30372.1"/>
    <property type="molecule type" value="Genomic_DNA"/>
</dbReference>
<sequence>MSISITVRNGTAIGKESLCRTCRYASIQLGYSESEEEIRCGYFSELPRLVPFPVSRCSDYLSKLAPTLYELEKIAFIIDVKDVKATSRVGFAGAAVTAGTCEEGSE</sequence>
<dbReference type="KEGG" id="adin:H7849_14470"/>
<dbReference type="RefSeq" id="WP_186740231.1">
    <property type="nucleotide sequence ID" value="NZ_CP060394.1"/>
</dbReference>
<organism evidence="1 2">
    <name type="scientific">Alloacidobacterium dinghuense</name>
    <dbReference type="NCBI Taxonomy" id="2763107"/>
    <lineage>
        <taxon>Bacteria</taxon>
        <taxon>Pseudomonadati</taxon>
        <taxon>Acidobacteriota</taxon>
        <taxon>Terriglobia</taxon>
        <taxon>Terriglobales</taxon>
        <taxon>Acidobacteriaceae</taxon>
        <taxon>Alloacidobacterium</taxon>
    </lineage>
</organism>
<name>A0A7G8BCV2_9BACT</name>
<dbReference type="AlphaFoldDB" id="A0A7G8BCV2"/>
<evidence type="ECO:0000313" key="1">
    <source>
        <dbReference type="EMBL" id="QNI30372.1"/>
    </source>
</evidence>
<dbReference type="Proteomes" id="UP000515312">
    <property type="component" value="Chromosome"/>
</dbReference>
<protein>
    <submittedName>
        <fullName evidence="1">Uncharacterized protein</fullName>
    </submittedName>
</protein>
<keyword evidence="2" id="KW-1185">Reference proteome</keyword>
<gene>
    <name evidence="1" type="ORF">H7849_14470</name>
</gene>
<evidence type="ECO:0000313" key="2">
    <source>
        <dbReference type="Proteomes" id="UP000515312"/>
    </source>
</evidence>
<proteinExistence type="predicted"/>
<reference evidence="1 2" key="1">
    <citation type="submission" date="2020-08" db="EMBL/GenBank/DDBJ databases">
        <title>Edaphobacter telluris sp. nov. and Acidobacterium dinghuensis sp. nov., two acidobacteria isolated from forest soil.</title>
        <authorList>
            <person name="Fu J."/>
            <person name="Qiu L."/>
        </authorList>
    </citation>
    <scope>NUCLEOTIDE SEQUENCE [LARGE SCALE GENOMIC DNA]</scope>
    <source>
        <strain evidence="1">4Y35</strain>
    </source>
</reference>